<accession>A0A6A7BZ78</accession>
<dbReference type="InterPro" id="IPR058345">
    <property type="entry name" value="DUF8032"/>
</dbReference>
<dbReference type="PANTHER" id="PTHR22949:SF0">
    <property type="entry name" value="RE27538P"/>
    <property type="match status" value="1"/>
</dbReference>
<reference evidence="3" key="1">
    <citation type="journal article" date="2020" name="Stud. Mycol.">
        <title>101 Dothideomycetes genomes: a test case for predicting lifestyles and emergence of pathogens.</title>
        <authorList>
            <person name="Haridas S."/>
            <person name="Albert R."/>
            <person name="Binder M."/>
            <person name="Bloem J."/>
            <person name="Labutti K."/>
            <person name="Salamov A."/>
            <person name="Andreopoulos B."/>
            <person name="Baker S."/>
            <person name="Barry K."/>
            <person name="Bills G."/>
            <person name="Bluhm B."/>
            <person name="Cannon C."/>
            <person name="Castanera R."/>
            <person name="Culley D."/>
            <person name="Daum C."/>
            <person name="Ezra D."/>
            <person name="Gonzalez J."/>
            <person name="Henrissat B."/>
            <person name="Kuo A."/>
            <person name="Liang C."/>
            <person name="Lipzen A."/>
            <person name="Lutzoni F."/>
            <person name="Magnuson J."/>
            <person name="Mondo S."/>
            <person name="Nolan M."/>
            <person name="Ohm R."/>
            <person name="Pangilinan J."/>
            <person name="Park H.-J."/>
            <person name="Ramirez L."/>
            <person name="Alfaro M."/>
            <person name="Sun H."/>
            <person name="Tritt A."/>
            <person name="Yoshinaga Y."/>
            <person name="Zwiers L.-H."/>
            <person name="Turgeon B."/>
            <person name="Goodwin S."/>
            <person name="Spatafora J."/>
            <person name="Crous P."/>
            <person name="Grigoriev I."/>
        </authorList>
    </citation>
    <scope>NUCLEOTIDE SEQUENCE</scope>
    <source>
        <strain evidence="3">CBS 480.64</strain>
    </source>
</reference>
<evidence type="ECO:0000256" key="1">
    <source>
        <dbReference type="SAM" id="MobiDB-lite"/>
    </source>
</evidence>
<evidence type="ECO:0000313" key="3">
    <source>
        <dbReference type="EMBL" id="KAF2860403.1"/>
    </source>
</evidence>
<dbReference type="OrthoDB" id="5599902at2759"/>
<feature type="compositionally biased region" description="Polar residues" evidence="1">
    <location>
        <begin position="55"/>
        <end position="64"/>
    </location>
</feature>
<feature type="region of interest" description="Disordered" evidence="1">
    <location>
        <begin position="542"/>
        <end position="583"/>
    </location>
</feature>
<sequence length="685" mass="77317">MNLSGGLPPPHVSRLQPHRPNSPQVLAQQHQPPPPQQSTYIPHHAAESFYAAHPSQYSNHSAPGSYSEAPDSMAAPSLGRPAYPPITTYQGPQPGSPALHSPHTDAHGRPLFVMPPMAYYQHYQMHPPSPYSSHPSITSAPGMLMTHLPAISQAQHPPSLPTPHPSHMQQTHRSPLQSPHQHLQPQPPQPLQQLPPPHHQHHQHQHQPQQPQNHQHQQQQQHIEAKPLQRAMSNAHGSGPAPGPIPATTPLVVRQDDNGVQWIAFEYSRDRVKHEYTIRCDVESVNVDELSHEFKSNNCVYPRAYKVHYKGNRRVYETECNSVGWALAKLNPNLRDKRGLIQRAVDSWRNSNQDPRLRSRRVRRQAKLNQRQAAMAQTQNLPYTVAAVPSPAMRSEAPPTSIGPGWSPIANQQPQYLTHSCAGIKTCCGECGVRGCGEDLWALRRRKATQRPLMESASVRGGNDAQSPSHQPDELAETGEDRATARLLFGDLTPSKRRKFIIVDDLQRNMRVRVRATLDNVKMDDMPDSHLRLNSVYPRTFYPRQMRSPSDSPGRPKCWDNDDDEVASNPGAGNADDESKPCVRRQTTVSVMLPVGGQTAVSVPRMTKRRRQEEMALNEMGYRISWGQVRIFNGRTLFLQRSLDAYRNKLREVMLSQEQEPSTIPSHFETRRGKRRLNERLKRQS</sequence>
<feature type="domain" description="DUF8032" evidence="2">
    <location>
        <begin position="260"/>
        <end position="352"/>
    </location>
</feature>
<feature type="compositionally biased region" description="Low complexity" evidence="1">
    <location>
        <begin position="175"/>
        <end position="184"/>
    </location>
</feature>
<feature type="region of interest" description="Disordered" evidence="1">
    <location>
        <begin position="55"/>
        <end position="110"/>
    </location>
</feature>
<evidence type="ECO:0000313" key="4">
    <source>
        <dbReference type="Proteomes" id="UP000799421"/>
    </source>
</evidence>
<dbReference type="Pfam" id="PF26087">
    <property type="entry name" value="DUF8032"/>
    <property type="match status" value="1"/>
</dbReference>
<keyword evidence="4" id="KW-1185">Reference proteome</keyword>
<dbReference type="EMBL" id="MU005982">
    <property type="protein sequence ID" value="KAF2860403.1"/>
    <property type="molecule type" value="Genomic_DNA"/>
</dbReference>
<feature type="region of interest" description="Disordered" evidence="1">
    <location>
        <begin position="451"/>
        <end position="479"/>
    </location>
</feature>
<feature type="region of interest" description="Disordered" evidence="1">
    <location>
        <begin position="1"/>
        <end position="40"/>
    </location>
</feature>
<gene>
    <name evidence="3" type="ORF">K470DRAFT_247467</name>
</gene>
<organism evidence="3 4">
    <name type="scientific">Piedraia hortae CBS 480.64</name>
    <dbReference type="NCBI Taxonomy" id="1314780"/>
    <lineage>
        <taxon>Eukaryota</taxon>
        <taxon>Fungi</taxon>
        <taxon>Dikarya</taxon>
        <taxon>Ascomycota</taxon>
        <taxon>Pezizomycotina</taxon>
        <taxon>Dothideomycetes</taxon>
        <taxon>Dothideomycetidae</taxon>
        <taxon>Capnodiales</taxon>
        <taxon>Piedraiaceae</taxon>
        <taxon>Piedraia</taxon>
    </lineage>
</organism>
<feature type="region of interest" description="Disordered" evidence="1">
    <location>
        <begin position="658"/>
        <end position="685"/>
    </location>
</feature>
<evidence type="ECO:0000259" key="2">
    <source>
        <dbReference type="Pfam" id="PF26087"/>
    </source>
</evidence>
<protein>
    <recommendedName>
        <fullName evidence="2">DUF8032 domain-containing protein</fullName>
    </recommendedName>
</protein>
<dbReference type="AlphaFoldDB" id="A0A6A7BZ78"/>
<feature type="region of interest" description="Disordered" evidence="1">
    <location>
        <begin position="153"/>
        <end position="248"/>
    </location>
</feature>
<proteinExistence type="predicted"/>
<name>A0A6A7BZ78_9PEZI</name>
<dbReference type="PANTHER" id="PTHR22949">
    <property type="entry name" value="WHITE COLLAR 2 PROTEIN WC2"/>
    <property type="match status" value="1"/>
</dbReference>
<feature type="compositionally biased region" description="Basic and acidic residues" evidence="1">
    <location>
        <begin position="668"/>
        <end position="685"/>
    </location>
</feature>
<dbReference type="Proteomes" id="UP000799421">
    <property type="component" value="Unassembled WGS sequence"/>
</dbReference>
<feature type="compositionally biased region" description="Low complexity" evidence="1">
    <location>
        <begin position="206"/>
        <end position="222"/>
    </location>
</feature>
<feature type="compositionally biased region" description="Pro residues" evidence="1">
    <location>
        <begin position="185"/>
        <end position="197"/>
    </location>
</feature>